<protein>
    <submittedName>
        <fullName evidence="9">Peptidase S24</fullName>
    </submittedName>
</protein>
<keyword evidence="5" id="KW-0234">DNA repair</keyword>
<dbReference type="Pfam" id="PF00717">
    <property type="entry name" value="Peptidase_S24"/>
    <property type="match status" value="1"/>
</dbReference>
<dbReference type="PANTHER" id="PTHR33516:SF2">
    <property type="entry name" value="LEXA REPRESSOR-RELATED"/>
    <property type="match status" value="1"/>
</dbReference>
<dbReference type="NCBIfam" id="NF007621">
    <property type="entry name" value="PRK10276.1"/>
    <property type="match status" value="1"/>
</dbReference>
<reference evidence="9 10" key="1">
    <citation type="journal article" date="2011" name="PLoS Pathog.">
        <title>Dynamic evolution of pathogenicity revealed by sequencing and comparative genomics of 19 Pseudomonas syringae isolates.</title>
        <authorList>
            <person name="Baltrus D.A."/>
            <person name="Nishimura M.T."/>
            <person name="Romanchuk A."/>
            <person name="Chang J.H."/>
            <person name="Mukhtar M.S."/>
            <person name="Cherkis K."/>
            <person name="Roach J."/>
            <person name="Grant S.R."/>
            <person name="Jones C.D."/>
            <person name="Dangl J.L."/>
        </authorList>
    </citation>
    <scope>NUCLEOTIDE SEQUENCE [LARGE SCALE GENOMIC DNA]</scope>
    <source>
        <strain evidence="9 10">M301315</strain>
    </source>
</reference>
<comment type="similarity">
    <text evidence="1 7">Belongs to the peptidase S24 family.</text>
</comment>
<dbReference type="EMBL" id="CP031225">
    <property type="protein sequence ID" value="AXH56909.1"/>
    <property type="molecule type" value="Genomic_DNA"/>
</dbReference>
<proteinExistence type="inferred from homology"/>
<dbReference type="InterPro" id="IPR039418">
    <property type="entry name" value="LexA-like"/>
</dbReference>
<evidence type="ECO:0000256" key="6">
    <source>
        <dbReference type="ARBA" id="ARBA00023236"/>
    </source>
</evidence>
<dbReference type="AlphaFoldDB" id="A0AAD0PTM1"/>
<evidence type="ECO:0000256" key="2">
    <source>
        <dbReference type="ARBA" id="ARBA00022763"/>
    </source>
</evidence>
<dbReference type="PANTHER" id="PTHR33516">
    <property type="entry name" value="LEXA REPRESSOR"/>
    <property type="match status" value="1"/>
</dbReference>
<dbReference type="SUPFAM" id="SSF51306">
    <property type="entry name" value="LexA/Signal peptidase"/>
    <property type="match status" value="1"/>
</dbReference>
<dbReference type="Gene3D" id="2.10.109.10">
    <property type="entry name" value="Umud Fragment, subunit A"/>
    <property type="match status" value="1"/>
</dbReference>
<gene>
    <name evidence="9" type="ORF">PLA107_017615</name>
</gene>
<dbReference type="GO" id="GO:0006281">
    <property type="term" value="P:DNA repair"/>
    <property type="evidence" value="ECO:0007669"/>
    <property type="project" value="UniProtKB-KW"/>
</dbReference>
<dbReference type="RefSeq" id="WP_005746528.1">
    <property type="nucleotide sequence ID" value="NZ_CP031225.1"/>
</dbReference>
<dbReference type="InterPro" id="IPR015927">
    <property type="entry name" value="Peptidase_S24_S26A/B/C"/>
</dbReference>
<dbReference type="InterPro" id="IPR050077">
    <property type="entry name" value="LexA_repressor"/>
</dbReference>
<evidence type="ECO:0000256" key="1">
    <source>
        <dbReference type="ARBA" id="ARBA00007484"/>
    </source>
</evidence>
<dbReference type="GO" id="GO:0016787">
    <property type="term" value="F:hydrolase activity"/>
    <property type="evidence" value="ECO:0007669"/>
    <property type="project" value="UniProtKB-KW"/>
</dbReference>
<keyword evidence="6" id="KW-0742">SOS response</keyword>
<feature type="domain" description="Peptidase S24/S26A/S26B/S26C" evidence="8">
    <location>
        <begin position="17"/>
        <end position="133"/>
    </location>
</feature>
<dbReference type="GO" id="GO:0003677">
    <property type="term" value="F:DNA binding"/>
    <property type="evidence" value="ECO:0007669"/>
    <property type="project" value="InterPro"/>
</dbReference>
<keyword evidence="3 7" id="KW-0378">Hydrolase</keyword>
<evidence type="ECO:0000256" key="4">
    <source>
        <dbReference type="ARBA" id="ARBA00022813"/>
    </source>
</evidence>
<evidence type="ECO:0000259" key="8">
    <source>
        <dbReference type="Pfam" id="PF00717"/>
    </source>
</evidence>
<keyword evidence="4 7" id="KW-0068">Autocatalytic cleavage</keyword>
<name>A0AAD0PTM1_PSEAV</name>
<dbReference type="GO" id="GO:0009432">
    <property type="term" value="P:SOS response"/>
    <property type="evidence" value="ECO:0007669"/>
    <property type="project" value="UniProtKB-KW"/>
</dbReference>
<evidence type="ECO:0000256" key="3">
    <source>
        <dbReference type="ARBA" id="ARBA00022801"/>
    </source>
</evidence>
<dbReference type="InterPro" id="IPR006197">
    <property type="entry name" value="Peptidase_S24_LexA"/>
</dbReference>
<dbReference type="InterPro" id="IPR036286">
    <property type="entry name" value="LexA/Signal_pep-like_sf"/>
</dbReference>
<dbReference type="CDD" id="cd06529">
    <property type="entry name" value="S24_LexA-like"/>
    <property type="match status" value="1"/>
</dbReference>
<dbReference type="Proteomes" id="UP000006426">
    <property type="component" value="Chromosome"/>
</dbReference>
<dbReference type="GO" id="GO:0006355">
    <property type="term" value="P:regulation of DNA-templated transcription"/>
    <property type="evidence" value="ECO:0007669"/>
    <property type="project" value="InterPro"/>
</dbReference>
<evidence type="ECO:0000313" key="10">
    <source>
        <dbReference type="Proteomes" id="UP000006426"/>
    </source>
</evidence>
<evidence type="ECO:0000256" key="7">
    <source>
        <dbReference type="RuleBase" id="RU003991"/>
    </source>
</evidence>
<organism evidence="9 10">
    <name type="scientific">Pseudomonas amygdali pv. lachrymans str. M301315</name>
    <dbReference type="NCBI Taxonomy" id="629260"/>
    <lineage>
        <taxon>Bacteria</taxon>
        <taxon>Pseudomonadati</taxon>
        <taxon>Pseudomonadota</taxon>
        <taxon>Gammaproteobacteria</taxon>
        <taxon>Pseudomonadales</taxon>
        <taxon>Pseudomonadaceae</taxon>
        <taxon>Pseudomonas</taxon>
        <taxon>Pseudomonas amygdali</taxon>
    </lineage>
</organism>
<evidence type="ECO:0000313" key="9">
    <source>
        <dbReference type="EMBL" id="AXH56909.1"/>
    </source>
</evidence>
<accession>A0AAD0PTM1</accession>
<keyword evidence="2" id="KW-0227">DNA damage</keyword>
<dbReference type="PRINTS" id="PR00726">
    <property type="entry name" value="LEXASERPTASE"/>
</dbReference>
<sequence>MNVRILGRLSESGLLLPFYSFKIPAGFPNPAADHIEQDFSFDRLMDVRAPHIYVAQIDGDSMKGVGIFDGDLIVVDRSLKAGNGSIVIAAVNGEPVCKRLCIQGENVILMSENSGYTPRYILEGEELMIWGVVRHGVRTFENPA</sequence>
<evidence type="ECO:0000256" key="5">
    <source>
        <dbReference type="ARBA" id="ARBA00023204"/>
    </source>
</evidence>